<dbReference type="RefSeq" id="WP_003782342.1">
    <property type="nucleotide sequence ID" value="NZ_GL870929.1"/>
</dbReference>
<keyword evidence="5" id="KW-1133">Transmembrane helix</keyword>
<accession>F0EYN1</accession>
<dbReference type="STRING" id="888741.HMPREF9098_0965"/>
<evidence type="ECO:0000256" key="1">
    <source>
        <dbReference type="ARBA" id="ARBA00008683"/>
    </source>
</evidence>
<proteinExistence type="inferred from homology"/>
<dbReference type="Proteomes" id="UP000004088">
    <property type="component" value="Unassembled WGS sequence"/>
</dbReference>
<evidence type="ECO:0000256" key="2">
    <source>
        <dbReference type="ARBA" id="ARBA00022670"/>
    </source>
</evidence>
<comment type="similarity">
    <text evidence="1">Belongs to the peptidase S49 family.</text>
</comment>
<evidence type="ECO:0000259" key="6">
    <source>
        <dbReference type="Pfam" id="PF01343"/>
    </source>
</evidence>
<dbReference type="InterPro" id="IPR047272">
    <property type="entry name" value="S49_SppA_C"/>
</dbReference>
<feature type="domain" description="Peptidase S49" evidence="6">
    <location>
        <begin position="150"/>
        <end position="295"/>
    </location>
</feature>
<evidence type="ECO:0000313" key="7">
    <source>
        <dbReference type="EMBL" id="EGC17639.1"/>
    </source>
</evidence>
<evidence type="ECO:0000313" key="8">
    <source>
        <dbReference type="Proteomes" id="UP000004088"/>
    </source>
</evidence>
<dbReference type="PANTHER" id="PTHR42987:SF8">
    <property type="entry name" value="PROTEINASE"/>
    <property type="match status" value="1"/>
</dbReference>
<keyword evidence="3 7" id="KW-0378">Hydrolase</keyword>
<keyword evidence="4" id="KW-0720">Serine protease</keyword>
<keyword evidence="2" id="KW-0645">Protease</keyword>
<comment type="caution">
    <text evidence="7">The sequence shown here is derived from an EMBL/GenBank/DDBJ whole genome shotgun (WGS) entry which is preliminary data.</text>
</comment>
<dbReference type="CDD" id="cd07023">
    <property type="entry name" value="S49_Sppa_N_C"/>
    <property type="match status" value="1"/>
</dbReference>
<keyword evidence="8" id="KW-1185">Reference proteome</keyword>
<dbReference type="Pfam" id="PF01343">
    <property type="entry name" value="Peptidase_S49"/>
    <property type="match status" value="1"/>
</dbReference>
<dbReference type="GO" id="GO:0006508">
    <property type="term" value="P:proteolysis"/>
    <property type="evidence" value="ECO:0007669"/>
    <property type="project" value="UniProtKB-KW"/>
</dbReference>
<dbReference type="InterPro" id="IPR029045">
    <property type="entry name" value="ClpP/crotonase-like_dom_sf"/>
</dbReference>
<organism evidence="7 8">
    <name type="scientific">Kingella denitrificans ATCC 33394</name>
    <dbReference type="NCBI Taxonomy" id="888741"/>
    <lineage>
        <taxon>Bacteria</taxon>
        <taxon>Pseudomonadati</taxon>
        <taxon>Pseudomonadota</taxon>
        <taxon>Betaproteobacteria</taxon>
        <taxon>Neisseriales</taxon>
        <taxon>Neisseriaceae</taxon>
        <taxon>Kingella</taxon>
    </lineage>
</organism>
<protein>
    <submittedName>
        <fullName evidence="7">Putative signal peptide peptidase SppA, 36K type</fullName>
        <ecNumber evidence="7">3.4.21.-</ecNumber>
    </submittedName>
</protein>
<keyword evidence="5" id="KW-0812">Transmembrane</keyword>
<gene>
    <name evidence="7" type="primary">sppA</name>
    <name evidence="7" type="ORF">HMPREF9098_0965</name>
</gene>
<feature type="transmembrane region" description="Helical" evidence="5">
    <location>
        <begin position="46"/>
        <end position="63"/>
    </location>
</feature>
<evidence type="ECO:0000256" key="4">
    <source>
        <dbReference type="ARBA" id="ARBA00022825"/>
    </source>
</evidence>
<dbReference type="EMBL" id="AEWV01000015">
    <property type="protein sequence ID" value="EGC17639.1"/>
    <property type="molecule type" value="Genomic_DNA"/>
</dbReference>
<dbReference type="AlphaFoldDB" id="F0EYN1"/>
<evidence type="ECO:0000256" key="5">
    <source>
        <dbReference type="SAM" id="Phobius"/>
    </source>
</evidence>
<reference evidence="7 8" key="1">
    <citation type="submission" date="2011-01" db="EMBL/GenBank/DDBJ databases">
        <authorList>
            <person name="Muzny D."/>
            <person name="Qin X."/>
            <person name="Deng J."/>
            <person name="Jiang H."/>
            <person name="Liu Y."/>
            <person name="Qu J."/>
            <person name="Song X.-Z."/>
            <person name="Zhang L."/>
            <person name="Thornton R."/>
            <person name="Coyle M."/>
            <person name="Francisco L."/>
            <person name="Jackson L."/>
            <person name="Javaid M."/>
            <person name="Korchina V."/>
            <person name="Kovar C."/>
            <person name="Mata R."/>
            <person name="Mathew T."/>
            <person name="Ngo R."/>
            <person name="Nguyen L."/>
            <person name="Nguyen N."/>
            <person name="Okwuonu G."/>
            <person name="Ongeri F."/>
            <person name="Pham C."/>
            <person name="Simmons D."/>
            <person name="Wilczek-Boney K."/>
            <person name="Hale W."/>
            <person name="Jakkamsetti A."/>
            <person name="Pham P."/>
            <person name="Ruth R."/>
            <person name="San Lucas F."/>
            <person name="Warren J."/>
            <person name="Zhang J."/>
            <person name="Zhao Z."/>
            <person name="Zhou C."/>
            <person name="Zhu D."/>
            <person name="Lee S."/>
            <person name="Bess C."/>
            <person name="Blankenburg K."/>
            <person name="Forbes L."/>
            <person name="Fu Q."/>
            <person name="Gubbala S."/>
            <person name="Hirani K."/>
            <person name="Jayaseelan J.C."/>
            <person name="Lara F."/>
            <person name="Munidasa M."/>
            <person name="Palculict T."/>
            <person name="Patil S."/>
            <person name="Pu L.-L."/>
            <person name="Saada N."/>
            <person name="Tang L."/>
            <person name="Weissenberger G."/>
            <person name="Zhu Y."/>
            <person name="Hemphill L."/>
            <person name="Shang Y."/>
            <person name="Youmans B."/>
            <person name="Ayvaz T."/>
            <person name="Ross M."/>
            <person name="Santibanez J."/>
            <person name="Aqrawi P."/>
            <person name="Gross S."/>
            <person name="Joshi V."/>
            <person name="Fowler G."/>
            <person name="Nazareth L."/>
            <person name="Reid J."/>
            <person name="Worley K."/>
            <person name="Petrosino J."/>
            <person name="Highlander S."/>
            <person name="Gibbs R."/>
        </authorList>
    </citation>
    <scope>NUCLEOTIDE SEQUENCE [LARGE SCALE GENOMIC DNA]</scope>
    <source>
        <strain evidence="7 8">ATCC 33394</strain>
    </source>
</reference>
<dbReference type="Gene3D" id="3.90.226.10">
    <property type="entry name" value="2-enoyl-CoA Hydratase, Chain A, domain 1"/>
    <property type="match status" value="1"/>
</dbReference>
<evidence type="ECO:0000256" key="3">
    <source>
        <dbReference type="ARBA" id="ARBA00022801"/>
    </source>
</evidence>
<dbReference type="GO" id="GO:0008236">
    <property type="term" value="F:serine-type peptidase activity"/>
    <property type="evidence" value="ECO:0007669"/>
    <property type="project" value="UniProtKB-KW"/>
</dbReference>
<sequence>MVYQIKRPDGKTDPQPQTEEQWAQSTLREVLFAAYREQKRARLWRNIWRFVALLVFIAFIAGLRDSGTQESEQAAFSAAAARGPHTAVIDLNGTIGGDNRISQVDMLRQGMEAAYRNKNVRAIIIHANSPGGSPVVSNTAFSEIRRIKAEHANIPVYVVAKDMCASGCYYIAAAADKIFADPSSLVGSIGVIGSSFDATGLIEKLGIRRRVRIAGDNKGMGDPFVPETPEQQAIWQNMLNQIHGEFIKAVREGRGKRLMEKEFPDMFSGRIFTGIDAKKAGLIDDFGNVYSVARDVVKAPNLVNYTPEKNDLASLLNRHLNNQMEETVDHWLQRIW</sequence>
<name>F0EYN1_9NEIS</name>
<dbReference type="PANTHER" id="PTHR42987">
    <property type="entry name" value="PEPTIDASE S49"/>
    <property type="match status" value="1"/>
</dbReference>
<dbReference type="SUPFAM" id="SSF52096">
    <property type="entry name" value="ClpP/crotonase"/>
    <property type="match status" value="1"/>
</dbReference>
<dbReference type="HOGENOM" id="CLU_046540_1_1_4"/>
<dbReference type="EC" id="3.4.21.-" evidence="7"/>
<keyword evidence="5" id="KW-0472">Membrane</keyword>
<dbReference type="InterPro" id="IPR002142">
    <property type="entry name" value="Peptidase_S49"/>
</dbReference>